<keyword evidence="2" id="KW-0472">Membrane</keyword>
<name>A0ABD2JN91_HETSC</name>
<feature type="transmembrane region" description="Helical" evidence="2">
    <location>
        <begin position="121"/>
        <end position="148"/>
    </location>
</feature>
<keyword evidence="2" id="KW-0812">Transmembrane</keyword>
<feature type="region of interest" description="Disordered" evidence="1">
    <location>
        <begin position="1"/>
        <end position="28"/>
    </location>
</feature>
<gene>
    <name evidence="3" type="ORF">niasHS_005982</name>
</gene>
<comment type="caution">
    <text evidence="3">The sequence shown here is derived from an EMBL/GenBank/DDBJ whole genome shotgun (WGS) entry which is preliminary data.</text>
</comment>
<dbReference type="AlphaFoldDB" id="A0ABD2JN91"/>
<organism evidence="3 4">
    <name type="scientific">Heterodera schachtii</name>
    <name type="common">Sugarbeet cyst nematode worm</name>
    <name type="synonym">Tylenchus schachtii</name>
    <dbReference type="NCBI Taxonomy" id="97005"/>
    <lineage>
        <taxon>Eukaryota</taxon>
        <taxon>Metazoa</taxon>
        <taxon>Ecdysozoa</taxon>
        <taxon>Nematoda</taxon>
        <taxon>Chromadorea</taxon>
        <taxon>Rhabditida</taxon>
        <taxon>Tylenchina</taxon>
        <taxon>Tylenchomorpha</taxon>
        <taxon>Tylenchoidea</taxon>
        <taxon>Heteroderidae</taxon>
        <taxon>Heteroderinae</taxon>
        <taxon>Heterodera</taxon>
    </lineage>
</organism>
<evidence type="ECO:0000313" key="4">
    <source>
        <dbReference type="Proteomes" id="UP001620645"/>
    </source>
</evidence>
<reference evidence="3 4" key="1">
    <citation type="submission" date="2024-10" db="EMBL/GenBank/DDBJ databases">
        <authorList>
            <person name="Kim D."/>
        </authorList>
    </citation>
    <scope>NUCLEOTIDE SEQUENCE [LARGE SCALE GENOMIC DNA]</scope>
    <source>
        <strain evidence="3">Taebaek</strain>
    </source>
</reference>
<evidence type="ECO:0000256" key="2">
    <source>
        <dbReference type="SAM" id="Phobius"/>
    </source>
</evidence>
<keyword evidence="2" id="KW-1133">Transmembrane helix</keyword>
<sequence length="193" mass="21707">MAQEPRTPWSRWDLPIGEAPQPSRVGPPIGGPPIVFPRQFDQPNLAFPYSNHQPFPPLPSSETGAVVDAFLMAKEPNPEDPSFYNCIYGIPNSVQQIIQECHVEVGCCERTCCDTNWKVKYTWAIILLSLICLVVVIAFVVWLIVWLINRARDKAQRKKLLEGEGTSYNSHVNIAPPYSTGNNPPTGTFNRRF</sequence>
<protein>
    <submittedName>
        <fullName evidence="3">Uncharacterized protein</fullName>
    </submittedName>
</protein>
<dbReference type="Proteomes" id="UP001620645">
    <property type="component" value="Unassembled WGS sequence"/>
</dbReference>
<dbReference type="EMBL" id="JBICCN010000121">
    <property type="protein sequence ID" value="KAL3092032.1"/>
    <property type="molecule type" value="Genomic_DNA"/>
</dbReference>
<feature type="region of interest" description="Disordered" evidence="1">
    <location>
        <begin position="174"/>
        <end position="193"/>
    </location>
</feature>
<keyword evidence="4" id="KW-1185">Reference proteome</keyword>
<feature type="compositionally biased region" description="Polar residues" evidence="1">
    <location>
        <begin position="179"/>
        <end position="193"/>
    </location>
</feature>
<evidence type="ECO:0000313" key="3">
    <source>
        <dbReference type="EMBL" id="KAL3092032.1"/>
    </source>
</evidence>
<accession>A0ABD2JN91</accession>
<evidence type="ECO:0000256" key="1">
    <source>
        <dbReference type="SAM" id="MobiDB-lite"/>
    </source>
</evidence>
<proteinExistence type="predicted"/>